<keyword evidence="4 13" id="KW-1134">Transmembrane beta strand</keyword>
<keyword evidence="11 17" id="KW-0675">Receptor</keyword>
<dbReference type="PROSITE" id="PS52016">
    <property type="entry name" value="TONB_DEPENDENT_REC_3"/>
    <property type="match status" value="1"/>
</dbReference>
<evidence type="ECO:0000256" key="7">
    <source>
        <dbReference type="ARBA" id="ARBA00023004"/>
    </source>
</evidence>
<evidence type="ECO:0000256" key="11">
    <source>
        <dbReference type="ARBA" id="ARBA00023170"/>
    </source>
</evidence>
<dbReference type="InterPro" id="IPR000531">
    <property type="entry name" value="Beta-barrel_TonB"/>
</dbReference>
<evidence type="ECO:0000256" key="5">
    <source>
        <dbReference type="ARBA" id="ARBA00022496"/>
    </source>
</evidence>
<evidence type="ECO:0000256" key="4">
    <source>
        <dbReference type="ARBA" id="ARBA00022452"/>
    </source>
</evidence>
<evidence type="ECO:0000259" key="15">
    <source>
        <dbReference type="Pfam" id="PF00593"/>
    </source>
</evidence>
<keyword evidence="10 13" id="KW-0472">Membrane</keyword>
<evidence type="ECO:0000256" key="9">
    <source>
        <dbReference type="ARBA" id="ARBA00023077"/>
    </source>
</evidence>
<evidence type="ECO:0000256" key="2">
    <source>
        <dbReference type="ARBA" id="ARBA00009810"/>
    </source>
</evidence>
<evidence type="ECO:0000259" key="16">
    <source>
        <dbReference type="Pfam" id="PF07715"/>
    </source>
</evidence>
<dbReference type="InterPro" id="IPR012910">
    <property type="entry name" value="Plug_dom"/>
</dbReference>
<keyword evidence="12 13" id="KW-0998">Cell outer membrane</keyword>
<dbReference type="GO" id="GO:0015343">
    <property type="term" value="F:siderophore-iron transmembrane transporter activity"/>
    <property type="evidence" value="ECO:0007669"/>
    <property type="project" value="InterPro"/>
</dbReference>
<evidence type="ECO:0000256" key="14">
    <source>
        <dbReference type="RuleBase" id="RU003357"/>
    </source>
</evidence>
<dbReference type="PANTHER" id="PTHR32552:SF81">
    <property type="entry name" value="TONB-DEPENDENT OUTER MEMBRANE RECEPTOR"/>
    <property type="match status" value="1"/>
</dbReference>
<keyword evidence="6 13" id="KW-0812">Transmembrane</keyword>
<dbReference type="InterPro" id="IPR039426">
    <property type="entry name" value="TonB-dep_rcpt-like"/>
</dbReference>
<dbReference type="Pfam" id="PF07715">
    <property type="entry name" value="Plug"/>
    <property type="match status" value="1"/>
</dbReference>
<evidence type="ECO:0000256" key="6">
    <source>
        <dbReference type="ARBA" id="ARBA00022692"/>
    </source>
</evidence>
<reference evidence="17 18" key="1">
    <citation type="submission" date="2020-04" db="EMBL/GenBank/DDBJ databases">
        <authorList>
            <person name="De Canck E."/>
        </authorList>
    </citation>
    <scope>NUCLEOTIDE SEQUENCE [LARGE SCALE GENOMIC DNA]</scope>
    <source>
        <strain evidence="17 18">LMG 3328</strain>
    </source>
</reference>
<dbReference type="NCBIfam" id="TIGR01783">
    <property type="entry name" value="TonB-siderophor"/>
    <property type="match status" value="1"/>
</dbReference>
<comment type="similarity">
    <text evidence="2 13 14">Belongs to the TonB-dependent receptor family.</text>
</comment>
<proteinExistence type="inferred from homology"/>
<dbReference type="Proteomes" id="UP000494122">
    <property type="component" value="Unassembled WGS sequence"/>
</dbReference>
<evidence type="ECO:0000313" key="17">
    <source>
        <dbReference type="EMBL" id="CAB3820469.1"/>
    </source>
</evidence>
<dbReference type="SUPFAM" id="SSF56935">
    <property type="entry name" value="Porins"/>
    <property type="match status" value="1"/>
</dbReference>
<feature type="domain" description="TonB-dependent receptor plug" evidence="16">
    <location>
        <begin position="45"/>
        <end position="150"/>
    </location>
</feature>
<keyword evidence="3 13" id="KW-0813">Transport</keyword>
<evidence type="ECO:0000256" key="10">
    <source>
        <dbReference type="ARBA" id="ARBA00023136"/>
    </source>
</evidence>
<keyword evidence="9 14" id="KW-0798">TonB box</keyword>
<evidence type="ECO:0000256" key="12">
    <source>
        <dbReference type="ARBA" id="ARBA00023237"/>
    </source>
</evidence>
<gene>
    <name evidence="17" type="primary">fyuA_1</name>
    <name evidence="17" type="ORF">LMG3328_00231</name>
</gene>
<dbReference type="Pfam" id="PF00593">
    <property type="entry name" value="TonB_dep_Rec_b-barrel"/>
    <property type="match status" value="1"/>
</dbReference>
<dbReference type="EMBL" id="CADILE010000001">
    <property type="protein sequence ID" value="CAB3820469.1"/>
    <property type="molecule type" value="Genomic_DNA"/>
</dbReference>
<dbReference type="GO" id="GO:0038023">
    <property type="term" value="F:signaling receptor activity"/>
    <property type="evidence" value="ECO:0007669"/>
    <property type="project" value="InterPro"/>
</dbReference>
<dbReference type="PANTHER" id="PTHR32552">
    <property type="entry name" value="FERRICHROME IRON RECEPTOR-RELATED"/>
    <property type="match status" value="1"/>
</dbReference>
<protein>
    <submittedName>
        <fullName evidence="17">Pesticin receptor</fullName>
    </submittedName>
</protein>
<keyword evidence="8" id="KW-0406">Ion transport</keyword>
<evidence type="ECO:0000313" key="18">
    <source>
        <dbReference type="Proteomes" id="UP000494122"/>
    </source>
</evidence>
<dbReference type="InterPro" id="IPR036942">
    <property type="entry name" value="Beta-barrel_TonB_sf"/>
</dbReference>
<evidence type="ECO:0000256" key="13">
    <source>
        <dbReference type="PROSITE-ProRule" id="PRU01360"/>
    </source>
</evidence>
<keyword evidence="5" id="KW-0410">Iron transport</keyword>
<dbReference type="AlphaFoldDB" id="A0A2M9H449"/>
<feature type="domain" description="TonB-dependent receptor-like beta-barrel" evidence="15">
    <location>
        <begin position="275"/>
        <end position="656"/>
    </location>
</feature>
<evidence type="ECO:0000256" key="8">
    <source>
        <dbReference type="ARBA" id="ARBA00023065"/>
    </source>
</evidence>
<sequence length="691" mass="73872">MTTAFPFRHTALAAALCALALPAAAQSVSELAPITVTASKQEQSLRDVNGAVVVVPAEALQAAQVDNTMQLSRVLPGVQMSSSGSFLYPVISVRGITSAQDFYNPALTVYVDGVPQLPTFTSQLLTDVDRVELLKGPQGTLYGKSAMGGVLDIVSRQPGDEPYFRASAGVASRDGYLFKASGGGPLVDNLLYGSVTAVANDAPGRLDNAATGASHVGGASANAGAARLRLAPAGSPWELGLAVSGECTRASQDAYVPFDDLHASHAYTAPGMPASLADFYQKRCGNSQSLTGRYDFDGWRLNAVAAWQALHYDRHYPIGPSYTSQPERWRQQVQELRVSTTGKRAVDGVLGLYRQRVTQSRAVFNQMQGPMPLDTHQSDSRNTSESLAAYADATWHATDALDLSAGLRYSHDKAATRYNGQTLDFSTFGQTPFGGSGASAGNSVLGKLSAGYRLSHEWRAYANAAQGYKPGGYNLAPSNPSDARPYGREKGLSYEVGTRYDGDTLRLGAAVYRTDIRDAQLYVGGMGQQHLQNVGNTRATGVEFDLGWDVSAQWTLGLDGFVNHTTFRSFGDASACQGCDGNRVPFSPGYGLTASARGRFDTGIGRLSPTLAVRRIGAQFFDIANTLRQDAYTLVDLSLAWRIRPQVEATLYANNLTDKRYRAFAFAGGPMGNFAQVDPGRTVGLNVAFEY</sequence>
<dbReference type="GO" id="GO:0009279">
    <property type="term" value="C:cell outer membrane"/>
    <property type="evidence" value="ECO:0007669"/>
    <property type="project" value="UniProtKB-SubCell"/>
</dbReference>
<dbReference type="Gene3D" id="2.40.170.20">
    <property type="entry name" value="TonB-dependent receptor, beta-barrel domain"/>
    <property type="match status" value="1"/>
</dbReference>
<dbReference type="RefSeq" id="WP_100507141.1">
    <property type="nucleotide sequence ID" value="NZ_CADILE010000001.1"/>
</dbReference>
<dbReference type="InterPro" id="IPR010105">
    <property type="entry name" value="TonB_sidphr_rcpt"/>
</dbReference>
<dbReference type="GO" id="GO:0015891">
    <property type="term" value="P:siderophore transport"/>
    <property type="evidence" value="ECO:0007669"/>
    <property type="project" value="InterPro"/>
</dbReference>
<dbReference type="CDD" id="cd01347">
    <property type="entry name" value="ligand_gated_channel"/>
    <property type="match status" value="1"/>
</dbReference>
<evidence type="ECO:0000256" key="3">
    <source>
        <dbReference type="ARBA" id="ARBA00022448"/>
    </source>
</evidence>
<comment type="subcellular location">
    <subcellularLocation>
        <location evidence="1 13">Cell outer membrane</location>
        <topology evidence="1 13">Multi-pass membrane protein</topology>
    </subcellularLocation>
</comment>
<keyword evidence="7" id="KW-0408">Iron</keyword>
<accession>A0A2M9H449</accession>
<organism evidence="17 18">
    <name type="scientific">Achromobacter ruhlandii</name>
    <dbReference type="NCBI Taxonomy" id="72557"/>
    <lineage>
        <taxon>Bacteria</taxon>
        <taxon>Pseudomonadati</taxon>
        <taxon>Pseudomonadota</taxon>
        <taxon>Betaproteobacteria</taxon>
        <taxon>Burkholderiales</taxon>
        <taxon>Alcaligenaceae</taxon>
        <taxon>Achromobacter</taxon>
    </lineage>
</organism>
<evidence type="ECO:0000256" key="1">
    <source>
        <dbReference type="ARBA" id="ARBA00004571"/>
    </source>
</evidence>
<name>A0A2M9H449_9BURK</name>